<dbReference type="InterPro" id="IPR010310">
    <property type="entry name" value="T7SS_ESAT-6-like"/>
</dbReference>
<evidence type="ECO:0000313" key="2">
    <source>
        <dbReference type="Proteomes" id="UP000279275"/>
    </source>
</evidence>
<gene>
    <name evidence="1" type="ORF">EBN03_02340</name>
</gene>
<protein>
    <submittedName>
        <fullName evidence="1">WXG100 family type VII secretion target</fullName>
    </submittedName>
</protein>
<keyword evidence="2" id="KW-1185">Reference proteome</keyword>
<evidence type="ECO:0000313" key="1">
    <source>
        <dbReference type="EMBL" id="RMI35163.1"/>
    </source>
</evidence>
<dbReference type="Pfam" id="PF06013">
    <property type="entry name" value="WXG100"/>
    <property type="match status" value="1"/>
</dbReference>
<dbReference type="RefSeq" id="WP_122186137.1">
    <property type="nucleotide sequence ID" value="NZ_RFFH01000001.1"/>
</dbReference>
<dbReference type="Proteomes" id="UP000279275">
    <property type="component" value="Unassembled WGS sequence"/>
</dbReference>
<comment type="caution">
    <text evidence="1">The sequence shown here is derived from an EMBL/GenBank/DDBJ whole genome shotgun (WGS) entry which is preliminary data.</text>
</comment>
<dbReference type="OrthoDB" id="4556231at2"/>
<dbReference type="Gene3D" id="1.10.287.1060">
    <property type="entry name" value="ESAT-6-like"/>
    <property type="match status" value="1"/>
</dbReference>
<reference evidence="1 2" key="1">
    <citation type="submission" date="2018-10" db="EMBL/GenBank/DDBJ databases">
        <title>Isolation from cow dung.</title>
        <authorList>
            <person name="Ling L."/>
        </authorList>
    </citation>
    <scope>NUCLEOTIDE SEQUENCE [LARGE SCALE GENOMIC DNA]</scope>
    <source>
        <strain evidence="1 2">NEAU-LL90</strain>
    </source>
</reference>
<name>A0A3M2LF11_9NOCA</name>
<sequence length="99" mass="10739">MSEFSVDLDKLDNIVIQLKNLNSFFTEHLTELEQRIGQLHSGGKWDGVAAAAHQEAHDIWSKGAQELNDAIAAMSTAGREAHTAYTDAKTANGKIFPSG</sequence>
<proteinExistence type="predicted"/>
<dbReference type="InterPro" id="IPR036689">
    <property type="entry name" value="ESAT-6-like_sf"/>
</dbReference>
<organism evidence="1 2">
    <name type="scientific">Nocardia stercoris</name>
    <dbReference type="NCBI Taxonomy" id="2483361"/>
    <lineage>
        <taxon>Bacteria</taxon>
        <taxon>Bacillati</taxon>
        <taxon>Actinomycetota</taxon>
        <taxon>Actinomycetes</taxon>
        <taxon>Mycobacteriales</taxon>
        <taxon>Nocardiaceae</taxon>
        <taxon>Nocardia</taxon>
    </lineage>
</organism>
<dbReference type="SUPFAM" id="SSF140453">
    <property type="entry name" value="EsxAB dimer-like"/>
    <property type="match status" value="1"/>
</dbReference>
<dbReference type="AlphaFoldDB" id="A0A3M2LF11"/>
<accession>A0A3M2LF11</accession>
<dbReference type="EMBL" id="RFFH01000001">
    <property type="protein sequence ID" value="RMI35163.1"/>
    <property type="molecule type" value="Genomic_DNA"/>
</dbReference>